<reference evidence="1 2" key="1">
    <citation type="journal article" date="2015" name="Nature">
        <title>rRNA introns, odd ribosomes, and small enigmatic genomes across a large radiation of phyla.</title>
        <authorList>
            <person name="Brown C.T."/>
            <person name="Hug L.A."/>
            <person name="Thomas B.C."/>
            <person name="Sharon I."/>
            <person name="Castelle C.J."/>
            <person name="Singh A."/>
            <person name="Wilkins M.J."/>
            <person name="Williams K.H."/>
            <person name="Banfield J.F."/>
        </authorList>
    </citation>
    <scope>NUCLEOTIDE SEQUENCE [LARGE SCALE GENOMIC DNA]</scope>
</reference>
<evidence type="ECO:0000313" key="1">
    <source>
        <dbReference type="EMBL" id="KKU15563.1"/>
    </source>
</evidence>
<proteinExistence type="predicted"/>
<gene>
    <name evidence="1" type="ORF">UX22_C0007G0021</name>
</gene>
<accession>A0A0G1QCT3</accession>
<organism evidence="1 2">
    <name type="scientific">Candidatus Jorgensenbacteria bacterium GW2011_GWA2_45_9</name>
    <dbReference type="NCBI Taxonomy" id="1618663"/>
    <lineage>
        <taxon>Bacteria</taxon>
        <taxon>Candidatus Joergenseniibacteriota</taxon>
    </lineage>
</organism>
<evidence type="ECO:0000313" key="2">
    <source>
        <dbReference type="Proteomes" id="UP000034727"/>
    </source>
</evidence>
<dbReference type="SUPFAM" id="SSF57863">
    <property type="entry name" value="ArfGap/RecO-like zinc finger"/>
    <property type="match status" value="1"/>
</dbReference>
<protein>
    <submittedName>
        <fullName evidence="1">Uncharacterized protein</fullName>
    </submittedName>
</protein>
<sequence length="192" mass="21859">MKSIAPQAARYRKNMTEYVSKAIALGVYLRSEKDKEVSFFSEKLGKFKATLVSGAKITSKFSQHCDVLNCVETRVVYKSRFTVTDVLLVNRFPLVRGNIPMLKRAIMLAHFLDKNMPDSVPDAVFWHNLYSGLDNGIIDFHKHLARLGYDAEHASCFMCKSRNVKAFSFQTQDFLCEACGFKMRGNEIVLNI</sequence>
<dbReference type="InterPro" id="IPR037278">
    <property type="entry name" value="ARFGAP/RecO"/>
</dbReference>
<name>A0A0G1QCT3_9BACT</name>
<dbReference type="EMBL" id="LCLJ01000007">
    <property type="protein sequence ID" value="KKU15563.1"/>
    <property type="molecule type" value="Genomic_DNA"/>
</dbReference>
<dbReference type="AlphaFoldDB" id="A0A0G1QCT3"/>
<comment type="caution">
    <text evidence="1">The sequence shown here is derived from an EMBL/GenBank/DDBJ whole genome shotgun (WGS) entry which is preliminary data.</text>
</comment>
<dbReference type="Proteomes" id="UP000034727">
    <property type="component" value="Unassembled WGS sequence"/>
</dbReference>